<comment type="caution">
    <text evidence="1">The sequence shown here is derived from an EMBL/GenBank/DDBJ whole genome shotgun (WGS) entry which is preliminary data.</text>
</comment>
<proteinExistence type="predicted"/>
<gene>
    <name evidence="1" type="ORF">GCM10025780_22100</name>
</gene>
<protein>
    <recommendedName>
        <fullName evidence="3">TadE-like protein</fullName>
    </recommendedName>
</protein>
<accession>A0ABP8VZI4</accession>
<organism evidence="1 2">
    <name type="scientific">Frondihabitans cladoniiphilus</name>
    <dbReference type="NCBI Taxonomy" id="715785"/>
    <lineage>
        <taxon>Bacteria</taxon>
        <taxon>Bacillati</taxon>
        <taxon>Actinomycetota</taxon>
        <taxon>Actinomycetes</taxon>
        <taxon>Micrococcales</taxon>
        <taxon>Microbacteriaceae</taxon>
        <taxon>Frondihabitans</taxon>
    </lineage>
</organism>
<keyword evidence="2" id="KW-1185">Reference proteome</keyword>
<evidence type="ECO:0008006" key="3">
    <source>
        <dbReference type="Google" id="ProtNLM"/>
    </source>
</evidence>
<name>A0ABP8VZI4_9MICO</name>
<evidence type="ECO:0000313" key="2">
    <source>
        <dbReference type="Proteomes" id="UP001501295"/>
    </source>
</evidence>
<evidence type="ECO:0000313" key="1">
    <source>
        <dbReference type="EMBL" id="GAA4677036.1"/>
    </source>
</evidence>
<dbReference type="RefSeq" id="WP_345376125.1">
    <property type="nucleotide sequence ID" value="NZ_BAABLM010000004.1"/>
</dbReference>
<sequence length="136" mass="13383">MRARPFGGARRGVVEASRGVVGPLRGGVVDERGSVTVEFALVLPAVVVLTSAALGASAVSAEAIRLADAAGVAARAVGRGDESGAASALAALAPGATWSLVGEDPVCVRLDERVRLGPLADAVPLSSRACAAASGR</sequence>
<reference evidence="2" key="1">
    <citation type="journal article" date="2019" name="Int. J. Syst. Evol. Microbiol.">
        <title>The Global Catalogue of Microorganisms (GCM) 10K type strain sequencing project: providing services to taxonomists for standard genome sequencing and annotation.</title>
        <authorList>
            <consortium name="The Broad Institute Genomics Platform"/>
            <consortium name="The Broad Institute Genome Sequencing Center for Infectious Disease"/>
            <person name="Wu L."/>
            <person name="Ma J."/>
        </authorList>
    </citation>
    <scope>NUCLEOTIDE SEQUENCE [LARGE SCALE GENOMIC DNA]</scope>
    <source>
        <strain evidence="2">JCM 18956</strain>
    </source>
</reference>
<dbReference type="Proteomes" id="UP001501295">
    <property type="component" value="Unassembled WGS sequence"/>
</dbReference>
<dbReference type="EMBL" id="BAABLM010000004">
    <property type="protein sequence ID" value="GAA4677036.1"/>
    <property type="molecule type" value="Genomic_DNA"/>
</dbReference>